<reference evidence="2 3" key="1">
    <citation type="submission" date="2016-06" db="EMBL/GenBank/DDBJ databases">
        <title>Living apart together: crosstalk between the core and supernumerary genomes in a fungal plant pathogen.</title>
        <authorList>
            <person name="Vanheule A."/>
            <person name="Audenaert K."/>
            <person name="Warris S."/>
            <person name="Van De Geest H."/>
            <person name="Schijlen E."/>
            <person name="Hofte M."/>
            <person name="De Saeger S."/>
            <person name="Haesaert G."/>
            <person name="Waalwijk C."/>
            <person name="Van Der Lee T."/>
        </authorList>
    </citation>
    <scope>NUCLEOTIDE SEQUENCE [LARGE SCALE GENOMIC DNA]</scope>
    <source>
        <strain evidence="2 3">2516</strain>
    </source>
</reference>
<proteinExistence type="predicted"/>
<feature type="signal peptide" evidence="1">
    <location>
        <begin position="1"/>
        <end position="21"/>
    </location>
</feature>
<gene>
    <name evidence="2" type="ORF">FPOA_00219</name>
</gene>
<sequence>MHPQTLLSLALSLFAVDSVVASPCKPSSSTSSSTAIITLSETATTTLPVSSSAETSILDTTLTTQATETSEVKAETETPTTLETSATSVDITTVDGETSTILLDTTEATTTTAAEVTTTAAETTTTEAAGCPQVTVLANPTPIFSASDGNLYDDEYGTVEVPFEVGVFGSSSSTVYVSVNGLLTLGQAPGLAFVNSNLPAQDIPEISIMPYWDDFYITGGLCGIGISYEVYETRRGRTFTVEYYVSVNDHFTVSMYEDHPGLVRYAYYKTSRHGEGATVGVQNGMLKSQYSYNTPDSISDNFYVEIDTNSGEGVITSGQL</sequence>
<evidence type="ECO:0000313" key="2">
    <source>
        <dbReference type="EMBL" id="OBS26279.1"/>
    </source>
</evidence>
<dbReference type="STRING" id="36050.A0A1B8B0L9"/>
<evidence type="ECO:0000256" key="1">
    <source>
        <dbReference type="SAM" id="SignalP"/>
    </source>
</evidence>
<comment type="caution">
    <text evidence="2">The sequence shown here is derived from an EMBL/GenBank/DDBJ whole genome shotgun (WGS) entry which is preliminary data.</text>
</comment>
<evidence type="ECO:0000313" key="3">
    <source>
        <dbReference type="Proteomes" id="UP000091967"/>
    </source>
</evidence>
<organism evidence="2 3">
    <name type="scientific">Fusarium poae</name>
    <dbReference type="NCBI Taxonomy" id="36050"/>
    <lineage>
        <taxon>Eukaryota</taxon>
        <taxon>Fungi</taxon>
        <taxon>Dikarya</taxon>
        <taxon>Ascomycota</taxon>
        <taxon>Pezizomycotina</taxon>
        <taxon>Sordariomycetes</taxon>
        <taxon>Hypocreomycetidae</taxon>
        <taxon>Hypocreales</taxon>
        <taxon>Nectriaceae</taxon>
        <taxon>Fusarium</taxon>
    </lineage>
</organism>
<evidence type="ECO:0008006" key="4">
    <source>
        <dbReference type="Google" id="ProtNLM"/>
    </source>
</evidence>
<accession>A0A1B8B0L9</accession>
<keyword evidence="1" id="KW-0732">Signal</keyword>
<dbReference type="EMBL" id="LYXU01000001">
    <property type="protein sequence ID" value="OBS26279.1"/>
    <property type="molecule type" value="Genomic_DNA"/>
</dbReference>
<protein>
    <recommendedName>
        <fullName evidence="4">PA14 domain-containing protein</fullName>
    </recommendedName>
</protein>
<dbReference type="AlphaFoldDB" id="A0A1B8B0L9"/>
<keyword evidence="3" id="KW-1185">Reference proteome</keyword>
<feature type="chain" id="PRO_5008603483" description="PA14 domain-containing protein" evidence="1">
    <location>
        <begin position="22"/>
        <end position="320"/>
    </location>
</feature>
<dbReference type="Proteomes" id="UP000091967">
    <property type="component" value="Unassembled WGS sequence"/>
</dbReference>
<dbReference type="OMA" id="YKTSRHG"/>
<name>A0A1B8B0L9_FUSPO</name>